<keyword evidence="2" id="KW-1185">Reference proteome</keyword>
<dbReference type="Proteomes" id="UP000324022">
    <property type="component" value="Unassembled WGS sequence"/>
</dbReference>
<evidence type="ECO:0000313" key="2">
    <source>
        <dbReference type="Proteomes" id="UP000324022"/>
    </source>
</evidence>
<gene>
    <name evidence="1" type="ORF">UTRI_04736</name>
</gene>
<sequence length="86" mass="9363">MALGARALRFLVQIETASKAQVLPSTFQSEQGSAIYVRRSKLLAEEDEKCDGEACGELGELLGSVFRLRPKVSALISPIMFSDTDD</sequence>
<organism evidence="1 2">
    <name type="scientific">Ustilago trichophora</name>
    <dbReference type="NCBI Taxonomy" id="86804"/>
    <lineage>
        <taxon>Eukaryota</taxon>
        <taxon>Fungi</taxon>
        <taxon>Dikarya</taxon>
        <taxon>Basidiomycota</taxon>
        <taxon>Ustilaginomycotina</taxon>
        <taxon>Ustilaginomycetes</taxon>
        <taxon>Ustilaginales</taxon>
        <taxon>Ustilaginaceae</taxon>
        <taxon>Ustilago</taxon>
    </lineage>
</organism>
<evidence type="ECO:0000313" key="1">
    <source>
        <dbReference type="EMBL" id="SPO28339.1"/>
    </source>
</evidence>
<dbReference type="EMBL" id="OOIN01000022">
    <property type="protein sequence ID" value="SPO28339.1"/>
    <property type="molecule type" value="Genomic_DNA"/>
</dbReference>
<dbReference type="AlphaFoldDB" id="A0A5C3EGL9"/>
<name>A0A5C3EGL9_9BASI</name>
<accession>A0A5C3EGL9</accession>
<proteinExistence type="predicted"/>
<protein>
    <submittedName>
        <fullName evidence="1">Uncharacterized protein</fullName>
    </submittedName>
</protein>
<reference evidence="1 2" key="1">
    <citation type="submission" date="2018-03" db="EMBL/GenBank/DDBJ databases">
        <authorList>
            <person name="Guldener U."/>
        </authorList>
    </citation>
    <scope>NUCLEOTIDE SEQUENCE [LARGE SCALE GENOMIC DNA]</scope>
    <source>
        <strain evidence="1 2">NBRC100155</strain>
    </source>
</reference>